<organism evidence="1 2">
    <name type="scientific">Elysia crispata</name>
    <name type="common">lettuce slug</name>
    <dbReference type="NCBI Taxonomy" id="231223"/>
    <lineage>
        <taxon>Eukaryota</taxon>
        <taxon>Metazoa</taxon>
        <taxon>Spiralia</taxon>
        <taxon>Lophotrochozoa</taxon>
        <taxon>Mollusca</taxon>
        <taxon>Gastropoda</taxon>
        <taxon>Heterobranchia</taxon>
        <taxon>Euthyneura</taxon>
        <taxon>Panpulmonata</taxon>
        <taxon>Sacoglossa</taxon>
        <taxon>Placobranchoidea</taxon>
        <taxon>Plakobranchidae</taxon>
        <taxon>Elysia</taxon>
    </lineage>
</organism>
<evidence type="ECO:0000313" key="1">
    <source>
        <dbReference type="EMBL" id="KAK3706798.1"/>
    </source>
</evidence>
<name>A0AAE0XS32_9GAST</name>
<dbReference type="Proteomes" id="UP001283361">
    <property type="component" value="Unassembled WGS sequence"/>
</dbReference>
<gene>
    <name evidence="1" type="ORF">RRG08_011566</name>
</gene>
<protein>
    <submittedName>
        <fullName evidence="1">Uncharacterized protein</fullName>
    </submittedName>
</protein>
<evidence type="ECO:0000313" key="2">
    <source>
        <dbReference type="Proteomes" id="UP001283361"/>
    </source>
</evidence>
<proteinExistence type="predicted"/>
<sequence length="90" mass="10565">MKQLESYEIYNTNLEQLQSFETLAEFETSLRDVIVSLDTGGVRNQSQRCHCFTRHWPSSKQTEEFHWARTEPVTSRRDAIVSLDTDKARN</sequence>
<dbReference type="AlphaFoldDB" id="A0AAE0XS32"/>
<keyword evidence="2" id="KW-1185">Reference proteome</keyword>
<dbReference type="EMBL" id="JAWDGP010007738">
    <property type="protein sequence ID" value="KAK3706798.1"/>
    <property type="molecule type" value="Genomic_DNA"/>
</dbReference>
<reference evidence="1" key="1">
    <citation type="journal article" date="2023" name="G3 (Bethesda)">
        <title>A reference genome for the long-term kleptoplast-retaining sea slug Elysia crispata morphotype clarki.</title>
        <authorList>
            <person name="Eastman K.E."/>
            <person name="Pendleton A.L."/>
            <person name="Shaikh M.A."/>
            <person name="Suttiyut T."/>
            <person name="Ogas R."/>
            <person name="Tomko P."/>
            <person name="Gavelis G."/>
            <person name="Widhalm J.R."/>
            <person name="Wisecaver J.H."/>
        </authorList>
    </citation>
    <scope>NUCLEOTIDE SEQUENCE</scope>
    <source>
        <strain evidence="1">ECLA1</strain>
    </source>
</reference>
<comment type="caution">
    <text evidence="1">The sequence shown here is derived from an EMBL/GenBank/DDBJ whole genome shotgun (WGS) entry which is preliminary data.</text>
</comment>
<accession>A0AAE0XS32</accession>